<comment type="caution">
    <text evidence="1">The sequence shown here is derived from an EMBL/GenBank/DDBJ whole genome shotgun (WGS) entry which is preliminary data.</text>
</comment>
<evidence type="ECO:0000313" key="2">
    <source>
        <dbReference type="Proteomes" id="UP001558353"/>
    </source>
</evidence>
<dbReference type="EMBL" id="JAYWMA010000001">
    <property type="protein sequence ID" value="MEX3527586.1"/>
    <property type="molecule type" value="Genomic_DNA"/>
</dbReference>
<organism evidence="1 2">
    <name type="scientific">Corynebacterium xerosis</name>
    <dbReference type="NCBI Taxonomy" id="1725"/>
    <lineage>
        <taxon>Bacteria</taxon>
        <taxon>Bacillati</taxon>
        <taxon>Actinomycetota</taxon>
        <taxon>Actinomycetes</taxon>
        <taxon>Mycobacteriales</taxon>
        <taxon>Corynebacteriaceae</taxon>
        <taxon>Corynebacterium</taxon>
    </lineage>
</organism>
<reference evidence="1 2" key="1">
    <citation type="journal article" date="2024" name="Fungal Genet. Biol.">
        <title>The porcine skin microbiome exhibits broad fungal antagonism.</title>
        <authorList>
            <person name="De La Cruz K.F."/>
            <person name="Townsend E.C."/>
            <person name="Alex Cheong J.Z."/>
            <person name="Salamzade R."/>
            <person name="Liu A."/>
            <person name="Sandstrom S."/>
            <person name="Davila E."/>
            <person name="Huang L."/>
            <person name="Xu K.H."/>
            <person name="Wu S.Y."/>
            <person name="Meudt J.J."/>
            <person name="Shanmuganayagam D."/>
            <person name="Gibson A.L.F."/>
            <person name="Kalan L.R."/>
        </authorList>
    </citation>
    <scope>NUCLEOTIDE SEQUENCE [LARGE SCALE GENOMIC DNA]</scope>
    <source>
        <strain evidence="1 2">LK2569</strain>
    </source>
</reference>
<sequence length="66" mass="7070">MKRYITVHAPHSGKPIRGFVTQDDQKAELLFLRLGPLACTLTPKHAIELATSIADLLEAQGGSTAA</sequence>
<dbReference type="Proteomes" id="UP001558353">
    <property type="component" value="Unassembled WGS sequence"/>
</dbReference>
<gene>
    <name evidence="1" type="ORF">VVR64_00670</name>
</gene>
<evidence type="ECO:0008006" key="3">
    <source>
        <dbReference type="Google" id="ProtNLM"/>
    </source>
</evidence>
<dbReference type="RefSeq" id="WP_368521960.1">
    <property type="nucleotide sequence ID" value="NZ_JAYWMA010000001.1"/>
</dbReference>
<name>A0ABV3UTM8_9CORY</name>
<evidence type="ECO:0000313" key="1">
    <source>
        <dbReference type="EMBL" id="MEX3527586.1"/>
    </source>
</evidence>
<keyword evidence="2" id="KW-1185">Reference proteome</keyword>
<protein>
    <recommendedName>
        <fullName evidence="3">DUF3117 domain-containing protein</fullName>
    </recommendedName>
</protein>
<accession>A0ABV3UTM8</accession>
<proteinExistence type="predicted"/>